<dbReference type="CDD" id="cd04048">
    <property type="entry name" value="C2A_Copine"/>
    <property type="match status" value="1"/>
</dbReference>
<dbReference type="InterPro" id="IPR010734">
    <property type="entry name" value="Copine_C"/>
</dbReference>
<feature type="compositionally biased region" description="Pro residues" evidence="2">
    <location>
        <begin position="582"/>
        <end position="629"/>
    </location>
</feature>
<keyword evidence="5" id="KW-1185">Reference proteome</keyword>
<dbReference type="InterPro" id="IPR036465">
    <property type="entry name" value="vWFA_dom_sf"/>
</dbReference>
<accession>A0A2K3DX09</accession>
<dbReference type="Proteomes" id="UP000006906">
    <property type="component" value="Chromosome 3"/>
</dbReference>
<dbReference type="CDD" id="cd04047">
    <property type="entry name" value="C2B_Copine"/>
    <property type="match status" value="1"/>
</dbReference>
<dbReference type="EMBL" id="CM008964">
    <property type="protein sequence ID" value="PNW85063.1"/>
    <property type="molecule type" value="Genomic_DNA"/>
</dbReference>
<dbReference type="InterPro" id="IPR035892">
    <property type="entry name" value="C2_domain_sf"/>
</dbReference>
<dbReference type="SMART" id="SM00239">
    <property type="entry name" value="C2"/>
    <property type="match status" value="2"/>
</dbReference>
<feature type="region of interest" description="Disordered" evidence="2">
    <location>
        <begin position="580"/>
        <end position="711"/>
    </location>
</feature>
<dbReference type="GeneID" id="5728949"/>
<dbReference type="SUPFAM" id="SSF49562">
    <property type="entry name" value="C2 domain (Calcium/lipid-binding domain, CaLB)"/>
    <property type="match status" value="2"/>
</dbReference>
<dbReference type="KEGG" id="cre:CHLRE_03g170200v5"/>
<dbReference type="InterPro" id="IPR000008">
    <property type="entry name" value="C2_dom"/>
</dbReference>
<dbReference type="InterPro" id="IPR037768">
    <property type="entry name" value="C2B_Copine"/>
</dbReference>
<dbReference type="GO" id="GO:0005544">
    <property type="term" value="F:calcium-dependent phospholipid binding"/>
    <property type="evidence" value="ECO:0000318"/>
    <property type="project" value="GO_Central"/>
</dbReference>
<comment type="similarity">
    <text evidence="1">Belongs to the copine family.</text>
</comment>
<dbReference type="AlphaFoldDB" id="A0A2K3DX09"/>
<proteinExistence type="inferred from homology"/>
<dbReference type="FunFam" id="2.60.40.150:FF:000349">
    <property type="entry name" value="Copine family protein"/>
    <property type="match status" value="1"/>
</dbReference>
<reference evidence="4 5" key="1">
    <citation type="journal article" date="2007" name="Science">
        <title>The Chlamydomonas genome reveals the evolution of key animal and plant functions.</title>
        <authorList>
            <person name="Merchant S.S."/>
            <person name="Prochnik S.E."/>
            <person name="Vallon O."/>
            <person name="Harris E.H."/>
            <person name="Karpowicz S.J."/>
            <person name="Witman G.B."/>
            <person name="Terry A."/>
            <person name="Salamov A."/>
            <person name="Fritz-Laylin L.K."/>
            <person name="Marechal-Drouard L."/>
            <person name="Marshall W.F."/>
            <person name="Qu L.H."/>
            <person name="Nelson D.R."/>
            <person name="Sanderfoot A.A."/>
            <person name="Spalding M.H."/>
            <person name="Kapitonov V.V."/>
            <person name="Ren Q."/>
            <person name="Ferris P."/>
            <person name="Lindquist E."/>
            <person name="Shapiro H."/>
            <person name="Lucas S.M."/>
            <person name="Grimwood J."/>
            <person name="Schmutz J."/>
            <person name="Cardol P."/>
            <person name="Cerutti H."/>
            <person name="Chanfreau G."/>
            <person name="Chen C.L."/>
            <person name="Cognat V."/>
            <person name="Croft M.T."/>
            <person name="Dent R."/>
            <person name="Dutcher S."/>
            <person name="Fernandez E."/>
            <person name="Fukuzawa H."/>
            <person name="Gonzalez-Ballester D."/>
            <person name="Gonzalez-Halphen D."/>
            <person name="Hallmann A."/>
            <person name="Hanikenne M."/>
            <person name="Hippler M."/>
            <person name="Inwood W."/>
            <person name="Jabbari K."/>
            <person name="Kalanon M."/>
            <person name="Kuras R."/>
            <person name="Lefebvre P.A."/>
            <person name="Lemaire S.D."/>
            <person name="Lobanov A.V."/>
            <person name="Lohr M."/>
            <person name="Manuell A."/>
            <person name="Meier I."/>
            <person name="Mets L."/>
            <person name="Mittag M."/>
            <person name="Mittelmeier T."/>
            <person name="Moroney J.V."/>
            <person name="Moseley J."/>
            <person name="Napoli C."/>
            <person name="Nedelcu A.M."/>
            <person name="Niyogi K."/>
            <person name="Novoselov S.V."/>
            <person name="Paulsen I.T."/>
            <person name="Pazour G."/>
            <person name="Purton S."/>
            <person name="Ral J.P."/>
            <person name="Riano-Pachon D.M."/>
            <person name="Riekhof W."/>
            <person name="Rymarquis L."/>
            <person name="Schroda M."/>
            <person name="Stern D."/>
            <person name="Umen J."/>
            <person name="Willows R."/>
            <person name="Wilson N."/>
            <person name="Zimmer S.L."/>
            <person name="Allmer J."/>
            <person name="Balk J."/>
            <person name="Bisova K."/>
            <person name="Chen C.J."/>
            <person name="Elias M."/>
            <person name="Gendler K."/>
            <person name="Hauser C."/>
            <person name="Lamb M.R."/>
            <person name="Ledford H."/>
            <person name="Long J.C."/>
            <person name="Minagawa J."/>
            <person name="Page M.D."/>
            <person name="Pan J."/>
            <person name="Pootakham W."/>
            <person name="Roje S."/>
            <person name="Rose A."/>
            <person name="Stahlberg E."/>
            <person name="Terauchi A.M."/>
            <person name="Yang P."/>
            <person name="Ball S."/>
            <person name="Bowler C."/>
            <person name="Dieckmann C.L."/>
            <person name="Gladyshev V.N."/>
            <person name="Green P."/>
            <person name="Jorgensen R."/>
            <person name="Mayfield S."/>
            <person name="Mueller-Roeber B."/>
            <person name="Rajamani S."/>
            <person name="Sayre R.T."/>
            <person name="Brokstein P."/>
            <person name="Dubchak I."/>
            <person name="Goodstein D."/>
            <person name="Hornick L."/>
            <person name="Huang Y.W."/>
            <person name="Jhaveri J."/>
            <person name="Luo Y."/>
            <person name="Martinez D."/>
            <person name="Ngau W.C."/>
            <person name="Otillar B."/>
            <person name="Poliakov A."/>
            <person name="Porter A."/>
            <person name="Szajkowski L."/>
            <person name="Werner G."/>
            <person name="Zhou K."/>
            <person name="Grigoriev I.V."/>
            <person name="Rokhsar D.S."/>
            <person name="Grossman A.R."/>
        </authorList>
    </citation>
    <scope>NUCLEOTIDE SEQUENCE [LARGE SCALE GENOMIC DNA]</scope>
    <source>
        <strain evidence="5">CC-503</strain>
    </source>
</reference>
<evidence type="ECO:0000256" key="1">
    <source>
        <dbReference type="ARBA" id="ARBA00009048"/>
    </source>
</evidence>
<dbReference type="FunCoup" id="A0A2K3DX09">
    <property type="interactions" value="725"/>
</dbReference>
<dbReference type="ExpressionAtlas" id="A0A2K3DX09">
    <property type="expression patterns" value="baseline and differential"/>
</dbReference>
<dbReference type="Gramene" id="PNW85063">
    <property type="protein sequence ID" value="PNW85063"/>
    <property type="gene ID" value="CHLRE_03g170200v5"/>
</dbReference>
<evidence type="ECO:0000313" key="4">
    <source>
        <dbReference type="EMBL" id="PNW85063.1"/>
    </source>
</evidence>
<dbReference type="FunFam" id="2.60.40.150:FF:000425">
    <property type="entry name" value="Predicted protein"/>
    <property type="match status" value="1"/>
</dbReference>
<evidence type="ECO:0000313" key="5">
    <source>
        <dbReference type="Proteomes" id="UP000006906"/>
    </source>
</evidence>
<protein>
    <recommendedName>
        <fullName evidence="3">C2 domain-containing protein</fullName>
    </recommendedName>
</protein>
<evidence type="ECO:0000259" key="3">
    <source>
        <dbReference type="PROSITE" id="PS50004"/>
    </source>
</evidence>
<dbReference type="Gene3D" id="2.60.40.150">
    <property type="entry name" value="C2 domain"/>
    <property type="match status" value="2"/>
</dbReference>
<dbReference type="GO" id="GO:0071277">
    <property type="term" value="P:cellular response to calcium ion"/>
    <property type="evidence" value="ECO:0000318"/>
    <property type="project" value="GO_Central"/>
</dbReference>
<feature type="domain" description="C2" evidence="3">
    <location>
        <begin position="173"/>
        <end position="300"/>
    </location>
</feature>
<dbReference type="PANTHER" id="PTHR10857">
    <property type="entry name" value="COPINE"/>
    <property type="match status" value="1"/>
</dbReference>
<dbReference type="Pfam" id="PF00168">
    <property type="entry name" value="C2"/>
    <property type="match status" value="2"/>
</dbReference>
<dbReference type="InterPro" id="IPR045052">
    <property type="entry name" value="Copine"/>
</dbReference>
<dbReference type="PANTHER" id="PTHR10857:SF106">
    <property type="entry name" value="C2 DOMAIN-CONTAINING PROTEIN"/>
    <property type="match status" value="1"/>
</dbReference>
<gene>
    <name evidence="4" type="ORF">CHLRE_03g170200v5</name>
</gene>
<name>A0A2K3DX09_CHLRE</name>
<evidence type="ECO:0000256" key="2">
    <source>
        <dbReference type="SAM" id="MobiDB-lite"/>
    </source>
</evidence>
<dbReference type="PROSITE" id="PS50004">
    <property type="entry name" value="C2"/>
    <property type="match status" value="2"/>
</dbReference>
<dbReference type="GO" id="GO:0005886">
    <property type="term" value="C:plasma membrane"/>
    <property type="evidence" value="ECO:0000318"/>
    <property type="project" value="GO_Central"/>
</dbReference>
<dbReference type="RefSeq" id="XP_042925989.1">
    <property type="nucleotide sequence ID" value="XM_043060860.1"/>
</dbReference>
<organism evidence="4 5">
    <name type="scientific">Chlamydomonas reinhardtii</name>
    <name type="common">Chlamydomonas smithii</name>
    <dbReference type="NCBI Taxonomy" id="3055"/>
    <lineage>
        <taxon>Eukaryota</taxon>
        <taxon>Viridiplantae</taxon>
        <taxon>Chlorophyta</taxon>
        <taxon>core chlorophytes</taxon>
        <taxon>Chlorophyceae</taxon>
        <taxon>CS clade</taxon>
        <taxon>Chlamydomonadales</taxon>
        <taxon>Chlamydomonadaceae</taxon>
        <taxon>Chlamydomonas</taxon>
    </lineage>
</organism>
<feature type="domain" description="C2" evidence="3">
    <location>
        <begin position="31"/>
        <end position="164"/>
    </location>
</feature>
<dbReference type="PaxDb" id="3055-EDP06003"/>
<feature type="compositionally biased region" description="Pro residues" evidence="2">
    <location>
        <begin position="637"/>
        <end position="669"/>
    </location>
</feature>
<sequence length="711" mass="75979">MGQCFSNATDAQSKYEVGGTSGKQAGNLATRSADAEGAVCLLTGGARFCTTLELSLSCQNLKSADALSKSDPMGVLYEMLDNGRWAEVGRTEMIANTYDPAFVKRFRLVFHFEKTQKLRLIVVDVDKGQDPSSISPDDCNFLGKAEFELGEVVTARAKRYERPLQKKNGEAWESSTMLLVPEEVSACKDVYRFQLKAFELKNADTFGKSDPYLQISRMQEDGVTWLPVYKTNVVNNCLKPVWKDVNVRAAQLNNGDIYRPLRLQVFDYSVSGNHQLLGQVDLSTQRMMELAAQHGATVPLQPPAGSKPGNYGSLQIQGFVTETKASFLDYITGGTEIGFVVAVDFTASNGEPQNRSSKHYQGDGPTQYERAIMGVGGIISYYDFDKAFPMFGFGGVRRGSGGSTDHCFPMGPNGPDGVCLGIPGLLEAYKRGLVEWSLSGPTYFAPVIRRAADMARETVNAGGAPKYTVLLIMTDGDVMDMSNTIEAIIDASHLPMSILIVGIGRDEFTKMNKLDADKTKLSAGGKTAARDIVQFVEIEKYAGDGVRLAQELLAELPGQFLDYMRAKNIPCPNIWAAQQAAAPPPAGYPPQVPGAHPPPPLPPGGYPPQAPAGYPPQAPGGVPPPPPAGYPQQAPGAYPPPPPGGYPPQAPAAYPPQAPGGVPPPPPGAYPQQAPGVYPQQPAAAYPAQTPAAYPQQPVTPGQAPTAAAAP</sequence>
<dbReference type="OrthoDB" id="5855668at2759"/>
<dbReference type="InParanoid" id="A0A2K3DX09"/>
<dbReference type="SUPFAM" id="SSF53300">
    <property type="entry name" value="vWA-like"/>
    <property type="match status" value="1"/>
</dbReference>
<dbReference type="Pfam" id="PF07002">
    <property type="entry name" value="Copine"/>
    <property type="match status" value="1"/>
</dbReference>
<feature type="compositionally biased region" description="Low complexity" evidence="2">
    <location>
        <begin position="670"/>
        <end position="711"/>
    </location>
</feature>